<dbReference type="InterPro" id="IPR001192">
    <property type="entry name" value="PI-PLC_fam"/>
</dbReference>
<sequence length="559" mass="61713">MGITSKLAALSPFGNKEHGDDEGDAFDPSSVAGGGLGHGQESDADLRVSQRLRKFLADNGILDAEHAGVGVEDSTPALRDLVRRPHFRVPPEVVDRSHPLTDYFMSSSHNTYLLAHQLYGTSCPTGYEMALKTGARCVEVDAWDNSADKDEPKVTHGFTLVSNISFRTVCETIRDVVDAEQAAYEQNPHGRRSPAPVFLSLENHCGPHGQRRMVDIMNEVWGDRLLGAAVRAKGHQEEIDDSVHVRLDELGSKICVMVEYHFDDEPEDSDENDGGDDGNDDDAKQAKAYDAEKKAAAEKAKAIVPELASIGVYAQSVKPPNNSWFESSLDNAPHHHLINVSESALGAHLPAQARKIASHNAQHLMRVYPRGTRIRSSNLRPVPFWGIGAQVCALNWQRFGASMQLNHALFVGTEGYVLKPAYLRGTPTAAPPTGRRRLRLRVVGASDAPPFTAPYVSCVLIHPNDLNDDPPKRKTGKDRDENVDPVWDETLEWEYDASDLVFLRILLKSDEKMARNPVIAATTIRLLYVVPGWSFIRMWDLGGHLTKTSVLVHIDIEEL</sequence>
<keyword evidence="2" id="KW-0442">Lipid degradation</keyword>
<dbReference type="Pfam" id="PF00388">
    <property type="entry name" value="PI-PLC-X"/>
    <property type="match status" value="1"/>
</dbReference>
<feature type="domain" description="C2" evidence="4">
    <location>
        <begin position="419"/>
        <end position="540"/>
    </location>
</feature>
<reference evidence="6 7" key="1">
    <citation type="submission" date="2023-08" db="EMBL/GenBank/DDBJ databases">
        <title>Annotated Genome Sequence of Vanrija albida AlHP1.</title>
        <authorList>
            <person name="Herzog R."/>
        </authorList>
    </citation>
    <scope>NUCLEOTIDE SEQUENCE [LARGE SCALE GENOMIC DNA]</scope>
    <source>
        <strain evidence="6 7">AlHP1</strain>
    </source>
</reference>
<dbReference type="Gene3D" id="3.20.20.190">
    <property type="entry name" value="Phosphatidylinositol (PI) phosphodiesterase"/>
    <property type="match status" value="1"/>
</dbReference>
<keyword evidence="2" id="KW-0443">Lipid metabolism</keyword>
<dbReference type="EC" id="3.1.4.11" evidence="2"/>
<feature type="region of interest" description="Disordered" evidence="3">
    <location>
        <begin position="264"/>
        <end position="283"/>
    </location>
</feature>
<organism evidence="6 7">
    <name type="scientific">Vanrija albida</name>
    <dbReference type="NCBI Taxonomy" id="181172"/>
    <lineage>
        <taxon>Eukaryota</taxon>
        <taxon>Fungi</taxon>
        <taxon>Dikarya</taxon>
        <taxon>Basidiomycota</taxon>
        <taxon>Agaricomycotina</taxon>
        <taxon>Tremellomycetes</taxon>
        <taxon>Trichosporonales</taxon>
        <taxon>Trichosporonaceae</taxon>
        <taxon>Vanrija</taxon>
    </lineage>
</organism>
<evidence type="ECO:0000259" key="4">
    <source>
        <dbReference type="PROSITE" id="PS50004"/>
    </source>
</evidence>
<feature type="region of interest" description="Disordered" evidence="3">
    <location>
        <begin position="1"/>
        <end position="43"/>
    </location>
</feature>
<dbReference type="PRINTS" id="PR00390">
    <property type="entry name" value="PHPHLIPASEC"/>
</dbReference>
<dbReference type="CDD" id="cd00275">
    <property type="entry name" value="C2_PLC_like"/>
    <property type="match status" value="1"/>
</dbReference>
<dbReference type="Proteomes" id="UP001565368">
    <property type="component" value="Unassembled WGS sequence"/>
</dbReference>
<evidence type="ECO:0000256" key="3">
    <source>
        <dbReference type="SAM" id="MobiDB-lite"/>
    </source>
</evidence>
<dbReference type="SMART" id="SM00148">
    <property type="entry name" value="PLCXc"/>
    <property type="match status" value="1"/>
</dbReference>
<name>A0ABR3PS67_9TREE</name>
<dbReference type="PROSITE" id="PS50004">
    <property type="entry name" value="C2"/>
    <property type="match status" value="1"/>
</dbReference>
<proteinExistence type="predicted"/>
<dbReference type="Pfam" id="PF00387">
    <property type="entry name" value="PI-PLC-Y"/>
    <property type="match status" value="1"/>
</dbReference>
<accession>A0ABR3PS67</accession>
<dbReference type="Pfam" id="PF00168">
    <property type="entry name" value="C2"/>
    <property type="match status" value="1"/>
</dbReference>
<keyword evidence="7" id="KW-1185">Reference proteome</keyword>
<dbReference type="InterPro" id="IPR000909">
    <property type="entry name" value="PLipase_C_PInositol-sp_X_dom"/>
</dbReference>
<dbReference type="SMART" id="SM00149">
    <property type="entry name" value="PLCYc"/>
    <property type="match status" value="1"/>
</dbReference>
<dbReference type="SUPFAM" id="SSF51695">
    <property type="entry name" value="PLC-like phosphodiesterases"/>
    <property type="match status" value="1"/>
</dbReference>
<dbReference type="GeneID" id="95989865"/>
<evidence type="ECO:0000259" key="5">
    <source>
        <dbReference type="PROSITE" id="PS50008"/>
    </source>
</evidence>
<evidence type="ECO:0000313" key="7">
    <source>
        <dbReference type="Proteomes" id="UP001565368"/>
    </source>
</evidence>
<dbReference type="EMBL" id="JBBXJM010000007">
    <property type="protein sequence ID" value="KAL1405197.1"/>
    <property type="molecule type" value="Genomic_DNA"/>
</dbReference>
<feature type="compositionally biased region" description="Acidic residues" evidence="3">
    <location>
        <begin position="264"/>
        <end position="280"/>
    </location>
</feature>
<gene>
    <name evidence="6" type="ORF">Q8F55_008822</name>
</gene>
<evidence type="ECO:0000256" key="2">
    <source>
        <dbReference type="RuleBase" id="RU361133"/>
    </source>
</evidence>
<comment type="caution">
    <text evidence="6">The sequence shown here is derived from an EMBL/GenBank/DDBJ whole genome shotgun (WGS) entry which is preliminary data.</text>
</comment>
<dbReference type="InterPro" id="IPR001711">
    <property type="entry name" value="PLipase_C_Pinositol-sp_Y"/>
</dbReference>
<feature type="domain" description="PI-PLC Y-box" evidence="5">
    <location>
        <begin position="307"/>
        <end position="424"/>
    </location>
</feature>
<keyword evidence="2" id="KW-0378">Hydrolase</keyword>
<dbReference type="PROSITE" id="PS50007">
    <property type="entry name" value="PIPLC_X_DOMAIN"/>
    <property type="match status" value="1"/>
</dbReference>
<dbReference type="InterPro" id="IPR035892">
    <property type="entry name" value="C2_domain_sf"/>
</dbReference>
<dbReference type="PANTHER" id="PTHR10336:SF169">
    <property type="entry name" value="PHOSPHOINOSITIDE PHOSPHOLIPASE C"/>
    <property type="match status" value="1"/>
</dbReference>
<dbReference type="InterPro" id="IPR017946">
    <property type="entry name" value="PLC-like_Pdiesterase_TIM-brl"/>
</dbReference>
<evidence type="ECO:0000313" key="6">
    <source>
        <dbReference type="EMBL" id="KAL1405197.1"/>
    </source>
</evidence>
<dbReference type="RefSeq" id="XP_069205141.1">
    <property type="nucleotide sequence ID" value="XM_069357204.1"/>
</dbReference>
<dbReference type="PROSITE" id="PS50008">
    <property type="entry name" value="PIPLC_Y_DOMAIN"/>
    <property type="match status" value="1"/>
</dbReference>
<dbReference type="CDD" id="cd08598">
    <property type="entry name" value="PI-PLC1c_yeast"/>
    <property type="match status" value="1"/>
</dbReference>
<comment type="catalytic activity">
    <reaction evidence="2">
        <text>a 1,2-diacyl-sn-glycero-3-phospho-(1D-myo-inositol-4,5-bisphosphate) + H2O = 1D-myo-inositol 1,4,5-trisphosphate + a 1,2-diacyl-sn-glycerol + H(+)</text>
        <dbReference type="Rhea" id="RHEA:33179"/>
        <dbReference type="ChEBI" id="CHEBI:15377"/>
        <dbReference type="ChEBI" id="CHEBI:15378"/>
        <dbReference type="ChEBI" id="CHEBI:17815"/>
        <dbReference type="ChEBI" id="CHEBI:58456"/>
        <dbReference type="ChEBI" id="CHEBI:203600"/>
        <dbReference type="EC" id="3.1.4.11"/>
    </reaction>
</comment>
<dbReference type="PANTHER" id="PTHR10336">
    <property type="entry name" value="PHOSPHOINOSITIDE-SPECIFIC PHOSPHOLIPASE C FAMILY PROTEIN"/>
    <property type="match status" value="1"/>
</dbReference>
<dbReference type="SUPFAM" id="SSF49562">
    <property type="entry name" value="C2 domain (Calcium/lipid-binding domain, CaLB)"/>
    <property type="match status" value="1"/>
</dbReference>
<protein>
    <recommendedName>
        <fullName evidence="2">Phosphoinositide phospholipase C</fullName>
        <ecNumber evidence="2">3.1.4.11</ecNumber>
    </recommendedName>
</protein>
<dbReference type="Gene3D" id="2.60.40.150">
    <property type="entry name" value="C2 domain"/>
    <property type="match status" value="1"/>
</dbReference>
<keyword evidence="1" id="KW-0807">Transducer</keyword>
<evidence type="ECO:0000256" key="1">
    <source>
        <dbReference type="ARBA" id="ARBA00023224"/>
    </source>
</evidence>
<dbReference type="InterPro" id="IPR000008">
    <property type="entry name" value="C2_dom"/>
</dbReference>